<gene>
    <name evidence="2" type="ORF">PV327_007199</name>
</gene>
<evidence type="ECO:0000313" key="3">
    <source>
        <dbReference type="Proteomes" id="UP001168972"/>
    </source>
</evidence>
<sequence>MVVTWTWPRSTPGESRERDAHHIEAKEDGEIKDEEEEEKLRMSTELKKMKGGKRGGLRIAYTAPLNTIISKTIYDEEDGNEGGVARKNVIAWVNYVAGELECYRENEGKKNHTVLPIVMDYYEVSMYDILDDSFMYIIKHHYQLDTCR</sequence>
<feature type="compositionally biased region" description="Basic and acidic residues" evidence="1">
    <location>
        <begin position="14"/>
        <end position="29"/>
    </location>
</feature>
<dbReference type="EMBL" id="JAQQBR010001833">
    <property type="protein sequence ID" value="KAK0163526.1"/>
    <property type="molecule type" value="Genomic_DNA"/>
</dbReference>
<name>A0AA39KJE1_MICHY</name>
<reference evidence="2" key="2">
    <citation type="submission" date="2023-03" db="EMBL/GenBank/DDBJ databases">
        <authorList>
            <person name="Inwood S.N."/>
            <person name="Skelly J.G."/>
            <person name="Guhlin J."/>
            <person name="Harrop T.W.R."/>
            <person name="Goldson S.G."/>
            <person name="Dearden P.K."/>
        </authorList>
    </citation>
    <scope>NUCLEOTIDE SEQUENCE</scope>
    <source>
        <strain evidence="2">Lincoln</strain>
        <tissue evidence="2">Whole body</tissue>
    </source>
</reference>
<proteinExistence type="predicted"/>
<feature type="region of interest" description="Disordered" evidence="1">
    <location>
        <begin position="1"/>
        <end position="37"/>
    </location>
</feature>
<accession>A0AA39KJE1</accession>
<comment type="caution">
    <text evidence="2">The sequence shown here is derived from an EMBL/GenBank/DDBJ whole genome shotgun (WGS) entry which is preliminary data.</text>
</comment>
<dbReference type="Proteomes" id="UP001168972">
    <property type="component" value="Unassembled WGS sequence"/>
</dbReference>
<dbReference type="AlphaFoldDB" id="A0AA39KJE1"/>
<reference evidence="2" key="1">
    <citation type="journal article" date="2023" name="bioRxiv">
        <title>Scaffold-level genome assemblies of two parasitoid biocontrol wasps reveal the parthenogenesis mechanism and an associated novel virus.</title>
        <authorList>
            <person name="Inwood S."/>
            <person name="Skelly J."/>
            <person name="Guhlin J."/>
            <person name="Harrop T."/>
            <person name="Goldson S."/>
            <person name="Dearden P."/>
        </authorList>
    </citation>
    <scope>NUCLEOTIDE SEQUENCE</scope>
    <source>
        <strain evidence="2">Lincoln</strain>
        <tissue evidence="2">Whole body</tissue>
    </source>
</reference>
<organism evidence="2 3">
    <name type="scientific">Microctonus hyperodae</name>
    <name type="common">Parasitoid wasp</name>
    <dbReference type="NCBI Taxonomy" id="165561"/>
    <lineage>
        <taxon>Eukaryota</taxon>
        <taxon>Metazoa</taxon>
        <taxon>Ecdysozoa</taxon>
        <taxon>Arthropoda</taxon>
        <taxon>Hexapoda</taxon>
        <taxon>Insecta</taxon>
        <taxon>Pterygota</taxon>
        <taxon>Neoptera</taxon>
        <taxon>Endopterygota</taxon>
        <taxon>Hymenoptera</taxon>
        <taxon>Apocrita</taxon>
        <taxon>Ichneumonoidea</taxon>
        <taxon>Braconidae</taxon>
        <taxon>Euphorinae</taxon>
        <taxon>Microctonus</taxon>
    </lineage>
</organism>
<keyword evidence="3" id="KW-1185">Reference proteome</keyword>
<protein>
    <submittedName>
        <fullName evidence="2">Uncharacterized protein</fullName>
    </submittedName>
</protein>
<evidence type="ECO:0000256" key="1">
    <source>
        <dbReference type="SAM" id="MobiDB-lite"/>
    </source>
</evidence>
<evidence type="ECO:0000313" key="2">
    <source>
        <dbReference type="EMBL" id="KAK0163526.1"/>
    </source>
</evidence>